<evidence type="ECO:0000313" key="1">
    <source>
        <dbReference type="EMBL" id="EJZ44025.1"/>
    </source>
</evidence>
<proteinExistence type="predicted"/>
<keyword evidence="2" id="KW-1185">Reference proteome</keyword>
<dbReference type="EMBL" id="AHOM02000001">
    <property type="protein sequence ID" value="EJZ44025.1"/>
    <property type="molecule type" value="Genomic_DNA"/>
</dbReference>
<accession>A0ABN0HEM6</accession>
<dbReference type="Proteomes" id="UP000018720">
    <property type="component" value="Unassembled WGS sequence"/>
</dbReference>
<dbReference type="RefSeq" id="WP_008589187.1">
    <property type="nucleotide sequence ID" value="NZ_AHOM02000001.1"/>
</dbReference>
<sequence length="193" mass="22069">MTTQNEEILSWLRCAEEYLEAFLTLLKCSLANNRDRCTRPTVLNFGYFLENLLKAGIIRKNNLEESEIFGHVSAKLLTEAGLTDLTKSESDIIEFLSETVKWGKYPKRGKGDSGEMLRSSSDDHLLVFADQTVFFTNLNNLKDLLKFSLRLFENIKSIVTSDLAESDEIYFSDTFDRLSFLLLTSLRSLEQGK</sequence>
<name>A0ABN0HEM6_9LEPT</name>
<evidence type="ECO:0000313" key="2">
    <source>
        <dbReference type="Proteomes" id="UP000018720"/>
    </source>
</evidence>
<protein>
    <submittedName>
        <fullName evidence="1">Uncharacterized protein</fullName>
    </submittedName>
</protein>
<comment type="caution">
    <text evidence="1">The sequence shown here is derived from an EMBL/GenBank/DDBJ whole genome shotgun (WGS) entry which is preliminary data.</text>
</comment>
<reference evidence="1 2" key="1">
    <citation type="submission" date="2012-08" db="EMBL/GenBank/DDBJ databases">
        <authorList>
            <person name="Harkins D.M."/>
            <person name="Durkin A.S."/>
            <person name="Selengut J.D."/>
            <person name="Sanka R."/>
            <person name="DePew J."/>
            <person name="Purushe J."/>
            <person name="Matthias M.A."/>
            <person name="Vinetz J.M."/>
            <person name="Sutton G.G."/>
            <person name="Nelson W.C."/>
            <person name="Fouts D.E."/>
        </authorList>
    </citation>
    <scope>NUCLEOTIDE SEQUENCE [LARGE SCALE GENOMIC DNA]</scope>
    <source>
        <strain evidence="1 2">MMD4847</strain>
    </source>
</reference>
<gene>
    <name evidence="1" type="ORF">LEP1GSC178_2039</name>
</gene>
<organism evidence="1 2">
    <name type="scientific">Leptospira licerasiae str. MMD4847</name>
    <dbReference type="NCBI Taxonomy" id="1049971"/>
    <lineage>
        <taxon>Bacteria</taxon>
        <taxon>Pseudomonadati</taxon>
        <taxon>Spirochaetota</taxon>
        <taxon>Spirochaetia</taxon>
        <taxon>Leptospirales</taxon>
        <taxon>Leptospiraceae</taxon>
        <taxon>Leptospira</taxon>
    </lineage>
</organism>